<dbReference type="PANTHER" id="PTHR43212:SF3">
    <property type="entry name" value="QUERCETIN 2,3-DIOXYGENASE"/>
    <property type="match status" value="1"/>
</dbReference>
<dbReference type="EMBL" id="JAPTYD010000053">
    <property type="protein sequence ID" value="MCZ0963849.1"/>
    <property type="molecule type" value="Genomic_DNA"/>
</dbReference>
<dbReference type="Pfam" id="PF17954">
    <property type="entry name" value="Pirin_C_2"/>
    <property type="match status" value="1"/>
</dbReference>
<protein>
    <submittedName>
        <fullName evidence="5">Pirin family protein</fullName>
    </submittedName>
</protein>
<dbReference type="InterPro" id="IPR012093">
    <property type="entry name" value="Pirin"/>
</dbReference>
<evidence type="ECO:0000259" key="4">
    <source>
        <dbReference type="Pfam" id="PF17954"/>
    </source>
</evidence>
<dbReference type="CDD" id="cd02910">
    <property type="entry name" value="cupin_Yhhw_N"/>
    <property type="match status" value="1"/>
</dbReference>
<dbReference type="PANTHER" id="PTHR43212">
    <property type="entry name" value="QUERCETIN 2,3-DIOXYGENASE"/>
    <property type="match status" value="1"/>
</dbReference>
<proteinExistence type="inferred from homology"/>
<comment type="similarity">
    <text evidence="1 2">Belongs to the pirin family.</text>
</comment>
<reference evidence="5" key="1">
    <citation type="submission" date="2022-12" db="EMBL/GenBank/DDBJ databases">
        <title>Paracoccus sp. EF6 isolated from a lake water.</title>
        <authorList>
            <person name="Liu H."/>
        </authorList>
    </citation>
    <scope>NUCLEOTIDE SEQUENCE</scope>
    <source>
        <strain evidence="5">EF6</strain>
    </source>
</reference>
<dbReference type="InterPro" id="IPR014710">
    <property type="entry name" value="RmlC-like_jellyroll"/>
</dbReference>
<gene>
    <name evidence="5" type="ORF">OU682_19820</name>
</gene>
<dbReference type="RefSeq" id="WP_268943945.1">
    <property type="nucleotide sequence ID" value="NZ_JAPTYD010000053.1"/>
</dbReference>
<dbReference type="SUPFAM" id="SSF51182">
    <property type="entry name" value="RmlC-like cupins"/>
    <property type="match status" value="1"/>
</dbReference>
<name>A0ABT4JAA1_9RHOB</name>
<evidence type="ECO:0000313" key="5">
    <source>
        <dbReference type="EMBL" id="MCZ0963849.1"/>
    </source>
</evidence>
<dbReference type="InterPro" id="IPR011051">
    <property type="entry name" value="RmlC_Cupin_sf"/>
</dbReference>
<dbReference type="Proteomes" id="UP001149822">
    <property type="component" value="Unassembled WGS sequence"/>
</dbReference>
<sequence>MILIHENMSRGRSRKGWADAFHTFSFGDFSDPKRMGFARLRVLNEDVIVPGAGFAPHDHADMDILTLVLSGHIRHQDSLGNVAEIAPGEMQLMRAGSGVTHSETNASGDEPAHVLQIWLIPDQAGGAPSYQSAPLDDGLLASREGPLMLGSDTRITLSRPKDGEATTIGVAPGRAVFVHLIDGIARMEGERLVAGDGLQLTETPPALEWQTDGTILIFDMPLEGWT</sequence>
<dbReference type="PIRSF" id="PIRSF006232">
    <property type="entry name" value="Pirin"/>
    <property type="match status" value="1"/>
</dbReference>
<evidence type="ECO:0000256" key="1">
    <source>
        <dbReference type="ARBA" id="ARBA00008416"/>
    </source>
</evidence>
<organism evidence="5 6">
    <name type="scientific">Paracoccus benzoatiresistens</name>
    <dbReference type="NCBI Taxonomy" id="2997341"/>
    <lineage>
        <taxon>Bacteria</taxon>
        <taxon>Pseudomonadati</taxon>
        <taxon>Pseudomonadota</taxon>
        <taxon>Alphaproteobacteria</taxon>
        <taxon>Rhodobacterales</taxon>
        <taxon>Paracoccaceae</taxon>
        <taxon>Paracoccus</taxon>
    </lineage>
</organism>
<evidence type="ECO:0000259" key="3">
    <source>
        <dbReference type="Pfam" id="PF02678"/>
    </source>
</evidence>
<comment type="caution">
    <text evidence="5">The sequence shown here is derived from an EMBL/GenBank/DDBJ whole genome shotgun (WGS) entry which is preliminary data.</text>
</comment>
<dbReference type="InterPro" id="IPR041602">
    <property type="entry name" value="Quercetinase_C"/>
</dbReference>
<dbReference type="InterPro" id="IPR003829">
    <property type="entry name" value="Pirin_N_dom"/>
</dbReference>
<dbReference type="Pfam" id="PF02678">
    <property type="entry name" value="Pirin"/>
    <property type="match status" value="1"/>
</dbReference>
<dbReference type="Gene3D" id="2.60.120.10">
    <property type="entry name" value="Jelly Rolls"/>
    <property type="match status" value="2"/>
</dbReference>
<feature type="domain" description="Pirin N-terminal" evidence="3">
    <location>
        <begin position="10"/>
        <end position="119"/>
    </location>
</feature>
<evidence type="ECO:0000313" key="6">
    <source>
        <dbReference type="Proteomes" id="UP001149822"/>
    </source>
</evidence>
<feature type="domain" description="Quercetin 2,3-dioxygenase C-terminal cupin" evidence="4">
    <location>
        <begin position="143"/>
        <end position="220"/>
    </location>
</feature>
<accession>A0ABT4JAA1</accession>
<evidence type="ECO:0000256" key="2">
    <source>
        <dbReference type="RuleBase" id="RU003457"/>
    </source>
</evidence>
<keyword evidence="6" id="KW-1185">Reference proteome</keyword>